<feature type="domain" description="tRNA nucleotidyltransferase/poly(A) polymerase RNA and SrmB- binding" evidence="13">
    <location>
        <begin position="169"/>
        <end position="227"/>
    </location>
</feature>
<reference evidence="15 16" key="1">
    <citation type="submission" date="2018-06" db="EMBL/GenBank/DDBJ databases">
        <authorList>
            <consortium name="Pathogen Informatics"/>
            <person name="Doyle S."/>
        </authorList>
    </citation>
    <scope>NUCLEOTIDE SEQUENCE [LARGE SCALE GENOMIC DNA]</scope>
    <source>
        <strain evidence="16">NCTC 10815</strain>
    </source>
</reference>
<dbReference type="SUPFAM" id="SSF81891">
    <property type="entry name" value="Poly A polymerase C-terminal region-like"/>
    <property type="match status" value="1"/>
</dbReference>
<evidence type="ECO:0000259" key="14">
    <source>
        <dbReference type="Pfam" id="PF13735"/>
    </source>
</evidence>
<dbReference type="HAMAP" id="MF_01263">
    <property type="entry name" value="CCA_bact_type3"/>
    <property type="match status" value="1"/>
</dbReference>
<accession>A0A378M8Q9</accession>
<feature type="binding site" evidence="11">
    <location>
        <position position="163"/>
    </location>
    <ligand>
        <name>CTP</name>
        <dbReference type="ChEBI" id="CHEBI:37563"/>
    </ligand>
</feature>
<evidence type="ECO:0000256" key="7">
    <source>
        <dbReference type="ARBA" id="ARBA00022800"/>
    </source>
</evidence>
<dbReference type="EMBL" id="UGPG01000001">
    <property type="protein sequence ID" value="STY42757.1"/>
    <property type="molecule type" value="Genomic_DNA"/>
</dbReference>
<feature type="binding site" evidence="11">
    <location>
        <position position="42"/>
    </location>
    <ligand>
        <name>Mg(2+)</name>
        <dbReference type="ChEBI" id="CHEBI:18420"/>
    </ligand>
</feature>
<dbReference type="NCBIfam" id="NF009814">
    <property type="entry name" value="PRK13299.1"/>
    <property type="match status" value="1"/>
</dbReference>
<dbReference type="Gene3D" id="3.30.460.10">
    <property type="entry name" value="Beta Polymerase, domain 2"/>
    <property type="match status" value="1"/>
</dbReference>
<organism evidence="15 16">
    <name type="scientific">Listeria grayi</name>
    <name type="common">Listeria murrayi</name>
    <dbReference type="NCBI Taxonomy" id="1641"/>
    <lineage>
        <taxon>Bacteria</taxon>
        <taxon>Bacillati</taxon>
        <taxon>Bacillota</taxon>
        <taxon>Bacilli</taxon>
        <taxon>Bacillales</taxon>
        <taxon>Listeriaceae</taxon>
        <taxon>Listeria</taxon>
    </lineage>
</organism>
<feature type="binding site" evidence="11">
    <location>
        <position position="160"/>
    </location>
    <ligand>
        <name>CTP</name>
        <dbReference type="ChEBI" id="CHEBI:37563"/>
    </ligand>
</feature>
<dbReference type="InterPro" id="IPR023068">
    <property type="entry name" value="CCA-adding_enz_firmicutes"/>
</dbReference>
<dbReference type="Gene3D" id="1.10.246.80">
    <property type="match status" value="1"/>
</dbReference>
<feature type="binding site" evidence="11">
    <location>
        <position position="157"/>
    </location>
    <ligand>
        <name>CTP</name>
        <dbReference type="ChEBI" id="CHEBI:37563"/>
    </ligand>
</feature>
<feature type="binding site" evidence="11">
    <location>
        <position position="160"/>
    </location>
    <ligand>
        <name>ATP</name>
        <dbReference type="ChEBI" id="CHEBI:30616"/>
    </ligand>
</feature>
<dbReference type="CDD" id="cd05398">
    <property type="entry name" value="NT_ClassII-CCAase"/>
    <property type="match status" value="1"/>
</dbReference>
<feature type="binding site" evidence="11">
    <location>
        <position position="157"/>
    </location>
    <ligand>
        <name>ATP</name>
        <dbReference type="ChEBI" id="CHEBI:30616"/>
    </ligand>
</feature>
<dbReference type="Gene3D" id="1.10.110.30">
    <property type="match status" value="1"/>
</dbReference>
<dbReference type="Pfam" id="PF01743">
    <property type="entry name" value="PolyA_pol"/>
    <property type="match status" value="1"/>
</dbReference>
<evidence type="ECO:0000256" key="11">
    <source>
        <dbReference type="HAMAP-Rule" id="MF_01263"/>
    </source>
</evidence>
<evidence type="ECO:0000256" key="4">
    <source>
        <dbReference type="ARBA" id="ARBA00022695"/>
    </source>
</evidence>
<dbReference type="Pfam" id="PF12627">
    <property type="entry name" value="PolyA_pol_RNAbd"/>
    <property type="match status" value="1"/>
</dbReference>
<keyword evidence="10 11" id="KW-0694">RNA-binding</keyword>
<evidence type="ECO:0000259" key="13">
    <source>
        <dbReference type="Pfam" id="PF12627"/>
    </source>
</evidence>
<comment type="miscellaneous">
    <text evidence="11">A single active site specifically recognizes both ATP and CTP and is responsible for their addition.</text>
</comment>
<feature type="binding site" evidence="11">
    <location>
        <position position="163"/>
    </location>
    <ligand>
        <name>ATP</name>
        <dbReference type="ChEBI" id="CHEBI:30616"/>
    </ligand>
</feature>
<evidence type="ECO:0000256" key="10">
    <source>
        <dbReference type="ARBA" id="ARBA00022884"/>
    </source>
</evidence>
<dbReference type="PANTHER" id="PTHR46173">
    <property type="entry name" value="CCA TRNA NUCLEOTIDYLTRANSFERASE 1, MITOCHONDRIAL"/>
    <property type="match status" value="1"/>
</dbReference>
<evidence type="ECO:0000256" key="8">
    <source>
        <dbReference type="ARBA" id="ARBA00022840"/>
    </source>
</evidence>
<evidence type="ECO:0000256" key="1">
    <source>
        <dbReference type="ARBA" id="ARBA00001946"/>
    </source>
</evidence>
<dbReference type="InterPro" id="IPR032810">
    <property type="entry name" value="CCA-adding_enz_C"/>
</dbReference>
<keyword evidence="3 11" id="KW-0819">tRNA processing</keyword>
<feature type="binding site" evidence="11">
    <location>
        <position position="27"/>
    </location>
    <ligand>
        <name>ATP</name>
        <dbReference type="ChEBI" id="CHEBI:30616"/>
    </ligand>
</feature>
<feature type="binding site" evidence="11">
    <location>
        <position position="30"/>
    </location>
    <ligand>
        <name>CTP</name>
        <dbReference type="ChEBI" id="CHEBI:37563"/>
    </ligand>
</feature>
<dbReference type="GO" id="GO:0005524">
    <property type="term" value="F:ATP binding"/>
    <property type="evidence" value="ECO:0007669"/>
    <property type="project" value="UniProtKB-UniRule"/>
</dbReference>
<feature type="binding site" evidence="11">
    <location>
        <position position="40"/>
    </location>
    <ligand>
        <name>Mg(2+)</name>
        <dbReference type="ChEBI" id="CHEBI:18420"/>
    </ligand>
</feature>
<keyword evidence="9 11" id="KW-0460">Magnesium</keyword>
<dbReference type="Pfam" id="PF13735">
    <property type="entry name" value="tRNA_NucTran2_2"/>
    <property type="match status" value="1"/>
</dbReference>
<feature type="binding site" evidence="11">
    <location>
        <position position="27"/>
    </location>
    <ligand>
        <name>CTP</name>
        <dbReference type="ChEBI" id="CHEBI:37563"/>
    </ligand>
</feature>
<evidence type="ECO:0000313" key="15">
    <source>
        <dbReference type="EMBL" id="STY42757.1"/>
    </source>
</evidence>
<evidence type="ECO:0000256" key="9">
    <source>
        <dbReference type="ARBA" id="ARBA00022842"/>
    </source>
</evidence>
<keyword evidence="4 11" id="KW-0548">Nucleotidyltransferase</keyword>
<feature type="binding site" evidence="11">
    <location>
        <position position="154"/>
    </location>
    <ligand>
        <name>CTP</name>
        <dbReference type="ChEBI" id="CHEBI:37563"/>
    </ligand>
</feature>
<feature type="binding site" evidence="11">
    <location>
        <position position="30"/>
    </location>
    <ligand>
        <name>ATP</name>
        <dbReference type="ChEBI" id="CHEBI:30616"/>
    </ligand>
</feature>
<dbReference type="GO" id="GO:0160016">
    <property type="term" value="F:CCACCA tRNA nucleotidyltransferase activity"/>
    <property type="evidence" value="ECO:0007669"/>
    <property type="project" value="RHEA"/>
</dbReference>
<keyword evidence="6 11" id="KW-0547">Nucleotide-binding</keyword>
<dbReference type="InterPro" id="IPR002646">
    <property type="entry name" value="PolA_pol_head_dom"/>
</dbReference>
<dbReference type="Gene3D" id="1.20.58.560">
    <property type="match status" value="1"/>
</dbReference>
<name>A0A378M8Q9_LISGR</name>
<keyword evidence="8 11" id="KW-0067">ATP-binding</keyword>
<keyword evidence="5 11" id="KW-0479">Metal-binding</keyword>
<dbReference type="Proteomes" id="UP000254879">
    <property type="component" value="Unassembled WGS sequence"/>
</dbReference>
<dbReference type="PANTHER" id="PTHR46173:SF1">
    <property type="entry name" value="CCA TRNA NUCLEOTIDYLTRANSFERASE 1, MITOCHONDRIAL"/>
    <property type="match status" value="1"/>
</dbReference>
<keyword evidence="2 11" id="KW-0808">Transferase</keyword>
<evidence type="ECO:0000259" key="12">
    <source>
        <dbReference type="Pfam" id="PF01743"/>
    </source>
</evidence>
<comment type="subunit">
    <text evidence="11">Homodimer.</text>
</comment>
<dbReference type="InterPro" id="IPR032828">
    <property type="entry name" value="PolyA_RNA-bd"/>
</dbReference>
<dbReference type="GO" id="GO:0001680">
    <property type="term" value="P:tRNA 3'-terminal CCA addition"/>
    <property type="evidence" value="ECO:0007669"/>
    <property type="project" value="UniProtKB-UniRule"/>
</dbReference>
<evidence type="ECO:0000256" key="5">
    <source>
        <dbReference type="ARBA" id="ARBA00022723"/>
    </source>
</evidence>
<comment type="catalytic activity">
    <reaction evidence="11">
        <text>a tRNA precursor + 2 CTP + ATP = a tRNA with a 3' CCA end + 3 diphosphate</text>
        <dbReference type="Rhea" id="RHEA:14433"/>
        <dbReference type="Rhea" id="RHEA-COMP:10465"/>
        <dbReference type="Rhea" id="RHEA-COMP:10468"/>
        <dbReference type="ChEBI" id="CHEBI:30616"/>
        <dbReference type="ChEBI" id="CHEBI:33019"/>
        <dbReference type="ChEBI" id="CHEBI:37563"/>
        <dbReference type="ChEBI" id="CHEBI:74896"/>
        <dbReference type="ChEBI" id="CHEBI:83071"/>
        <dbReference type="EC" id="2.7.7.72"/>
    </reaction>
</comment>
<dbReference type="AlphaFoldDB" id="A0A378M8Q9"/>
<gene>
    <name evidence="11 15" type="primary">cca</name>
    <name evidence="15" type="ORF">NCTC10815_00001</name>
</gene>
<comment type="catalytic activity">
    <reaction evidence="11">
        <text>a tRNA with a 3' CCA end + 2 CTP + ATP = a tRNA with a 3' CCACCA end + 3 diphosphate</text>
        <dbReference type="Rhea" id="RHEA:76235"/>
        <dbReference type="Rhea" id="RHEA-COMP:10468"/>
        <dbReference type="Rhea" id="RHEA-COMP:18655"/>
        <dbReference type="ChEBI" id="CHEBI:30616"/>
        <dbReference type="ChEBI" id="CHEBI:33019"/>
        <dbReference type="ChEBI" id="CHEBI:37563"/>
        <dbReference type="ChEBI" id="CHEBI:83071"/>
        <dbReference type="ChEBI" id="CHEBI:195187"/>
    </reaction>
</comment>
<feature type="binding site" evidence="11">
    <location>
        <position position="154"/>
    </location>
    <ligand>
        <name>ATP</name>
        <dbReference type="ChEBI" id="CHEBI:30616"/>
    </ligand>
</feature>
<comment type="cofactor">
    <cofactor evidence="1 11">
        <name>Mg(2+)</name>
        <dbReference type="ChEBI" id="CHEBI:18420"/>
    </cofactor>
</comment>
<evidence type="ECO:0000256" key="6">
    <source>
        <dbReference type="ARBA" id="ARBA00022741"/>
    </source>
</evidence>
<comment type="similarity">
    <text evidence="11">Belongs to the tRNA nucleotidyltransferase/poly(A) polymerase family. Bacterial CCA-adding enzyme type 3 subfamily.</text>
</comment>
<dbReference type="InterPro" id="IPR043519">
    <property type="entry name" value="NT_sf"/>
</dbReference>
<comment type="function">
    <text evidence="11">Catalyzes the addition and repair of the essential 3'-terminal CCA sequence in tRNAs without using a nucleic acid template. Adds these three nucleotides in the order of C, C, and A to the tRNA nucleotide-73, using CTP and ATP as substrates and producing inorganic pyrophosphate. tRNA 3'-terminal CCA addition is required both for tRNA processing and repair. Also involved in tRNA surveillance by mediating tandem CCA addition to generate a CCACCA at the 3' terminus of unstable tRNAs. While stable tRNAs receive only 3'-terminal CCA, unstable tRNAs are marked with CCACCA and rapidly degraded.</text>
</comment>
<dbReference type="InterPro" id="IPR050264">
    <property type="entry name" value="Bact_CCA-adding_enz_type3_sf"/>
</dbReference>
<protein>
    <recommendedName>
        <fullName evidence="11">CCA-adding enzyme</fullName>
        <ecNumber evidence="11">2.7.7.72</ecNumber>
    </recommendedName>
    <alternativeName>
        <fullName evidence="11">CCA tRNA nucleotidyltransferase</fullName>
    </alternativeName>
    <alternativeName>
        <fullName evidence="11">tRNA CCA-pyrophosphorylase</fullName>
    </alternativeName>
    <alternativeName>
        <fullName evidence="11">tRNA adenylyl-/cytidylyl- transferase</fullName>
    </alternativeName>
    <alternativeName>
        <fullName evidence="11">tRNA nucleotidyltransferase</fullName>
    </alternativeName>
    <alternativeName>
        <fullName evidence="11">tRNA-NT</fullName>
    </alternativeName>
</protein>
<feature type="domain" description="CCA-adding enzyme C-terminal" evidence="14">
    <location>
        <begin position="244"/>
        <end position="389"/>
    </location>
</feature>
<dbReference type="GO" id="GO:0000049">
    <property type="term" value="F:tRNA binding"/>
    <property type="evidence" value="ECO:0007669"/>
    <property type="project" value="UniProtKB-UniRule"/>
</dbReference>
<dbReference type="GO" id="GO:0000287">
    <property type="term" value="F:magnesium ion binding"/>
    <property type="evidence" value="ECO:0007669"/>
    <property type="project" value="UniProtKB-UniRule"/>
</dbReference>
<dbReference type="GO" id="GO:0042245">
    <property type="term" value="P:RNA repair"/>
    <property type="evidence" value="ECO:0007669"/>
    <property type="project" value="UniProtKB-KW"/>
</dbReference>
<dbReference type="GO" id="GO:0004810">
    <property type="term" value="F:CCA tRNA nucleotidyltransferase activity"/>
    <property type="evidence" value="ECO:0007669"/>
    <property type="project" value="UniProtKB-UniRule"/>
</dbReference>
<evidence type="ECO:0000313" key="16">
    <source>
        <dbReference type="Proteomes" id="UP000254879"/>
    </source>
</evidence>
<feature type="binding site" evidence="11">
    <location>
        <position position="111"/>
    </location>
    <ligand>
        <name>CTP</name>
        <dbReference type="ChEBI" id="CHEBI:37563"/>
    </ligand>
</feature>
<dbReference type="EC" id="2.7.7.72" evidence="11"/>
<proteinExistence type="inferred from homology"/>
<dbReference type="SUPFAM" id="SSF81301">
    <property type="entry name" value="Nucleotidyltransferase"/>
    <property type="match status" value="1"/>
</dbReference>
<sequence>MDEIFKQALPVLQKLTAAGFEAYFVGGSVRDFLIGRKIADVDIATSAFPEEVKEIFPKSYDTGIEHGTVTVRENGTFYEITTFRTEGTYEDFRRPKEVTFIRSLTEDLRRRDFTMNAIAMDAAGRFIDPFRGKEAITAKQICAVGDPHERFHEDALRMMRAIRFVSQLDFQLDQATRQALQENKALLAHTAVERKTTEWVKLLQGKAVNKALKLLVDSGVEVYLPGLQGKQEALLQLATWHFSELQDELATWLLLAAAVKPESASQFLRAWKLSNKTIQVVSKAYERLMDYPEEWTATDLYYAGEQVLCLVGSAFEIMYAKDGVVNELLKQYGELPIHSRDELMADGRDLMAWTGKAPGKWLKITIEKLEKEIVQGRLSNTSDAIKRWVVDEESR</sequence>
<feature type="domain" description="Poly A polymerase head" evidence="12">
    <location>
        <begin position="22"/>
        <end position="141"/>
    </location>
</feature>
<feature type="binding site" evidence="11">
    <location>
        <position position="111"/>
    </location>
    <ligand>
        <name>ATP</name>
        <dbReference type="ChEBI" id="CHEBI:30616"/>
    </ligand>
</feature>
<evidence type="ECO:0000256" key="2">
    <source>
        <dbReference type="ARBA" id="ARBA00022679"/>
    </source>
</evidence>
<keyword evidence="7 11" id="KW-0692">RNA repair</keyword>
<evidence type="ECO:0000256" key="3">
    <source>
        <dbReference type="ARBA" id="ARBA00022694"/>
    </source>
</evidence>